<comment type="caution">
    <text evidence="2">The sequence shown here is derived from an EMBL/GenBank/DDBJ whole genome shotgun (WGS) entry which is preliminary data.</text>
</comment>
<dbReference type="AlphaFoldDB" id="A0ABD2YYK4"/>
<dbReference type="PANTHER" id="PTHR11476">
    <property type="entry name" value="HISTIDYL-TRNA SYNTHETASE"/>
    <property type="match status" value="1"/>
</dbReference>
<evidence type="ECO:0000313" key="2">
    <source>
        <dbReference type="EMBL" id="KAL3512354.1"/>
    </source>
</evidence>
<reference evidence="2 3" key="1">
    <citation type="submission" date="2024-11" db="EMBL/GenBank/DDBJ databases">
        <title>A near-complete genome assembly of Cinchona calisaya.</title>
        <authorList>
            <person name="Lian D.C."/>
            <person name="Zhao X.W."/>
            <person name="Wei L."/>
        </authorList>
    </citation>
    <scope>NUCLEOTIDE SEQUENCE [LARGE SCALE GENOMIC DNA]</scope>
    <source>
        <tissue evidence="2">Nenye</tissue>
    </source>
</reference>
<dbReference type="EMBL" id="JBJUIK010000011">
    <property type="protein sequence ID" value="KAL3512354.1"/>
    <property type="molecule type" value="Genomic_DNA"/>
</dbReference>
<organism evidence="2 3">
    <name type="scientific">Cinchona calisaya</name>
    <dbReference type="NCBI Taxonomy" id="153742"/>
    <lineage>
        <taxon>Eukaryota</taxon>
        <taxon>Viridiplantae</taxon>
        <taxon>Streptophyta</taxon>
        <taxon>Embryophyta</taxon>
        <taxon>Tracheophyta</taxon>
        <taxon>Spermatophyta</taxon>
        <taxon>Magnoliopsida</taxon>
        <taxon>eudicotyledons</taxon>
        <taxon>Gunneridae</taxon>
        <taxon>Pentapetalae</taxon>
        <taxon>asterids</taxon>
        <taxon>lamiids</taxon>
        <taxon>Gentianales</taxon>
        <taxon>Rubiaceae</taxon>
        <taxon>Cinchonoideae</taxon>
        <taxon>Cinchoneae</taxon>
        <taxon>Cinchona</taxon>
    </lineage>
</organism>
<dbReference type="InterPro" id="IPR045864">
    <property type="entry name" value="aa-tRNA-synth_II/BPL/LPL"/>
</dbReference>
<gene>
    <name evidence="2" type="ORF">ACH5RR_025071</name>
</gene>
<evidence type="ECO:0000259" key="1">
    <source>
        <dbReference type="Pfam" id="PF13393"/>
    </source>
</evidence>
<dbReference type="Proteomes" id="UP001630127">
    <property type="component" value="Unassembled WGS sequence"/>
</dbReference>
<dbReference type="Gene3D" id="3.30.930.10">
    <property type="entry name" value="Bira Bifunctional Protein, Domain 2"/>
    <property type="match status" value="1"/>
</dbReference>
<dbReference type="SUPFAM" id="SSF55681">
    <property type="entry name" value="Class II aaRS and biotin synthetases"/>
    <property type="match status" value="1"/>
</dbReference>
<evidence type="ECO:0000313" key="3">
    <source>
        <dbReference type="Proteomes" id="UP001630127"/>
    </source>
</evidence>
<feature type="domain" description="Class II Histidinyl-tRNA synthetase (HisRS)-like catalytic core" evidence="1">
    <location>
        <begin position="13"/>
        <end position="104"/>
    </location>
</feature>
<dbReference type="InterPro" id="IPR041715">
    <property type="entry name" value="HisRS-like_core"/>
</dbReference>
<accession>A0ABD2YYK4</accession>
<sequence length="130" mass="14542">MELLHKLKREGIKFLEKTESFLALNELEILFKALGKAKYDSKVVFDLSLARSLDYYTGVIFEAVFKGATQVALIAAGRRYHNLIGMFGTKQVPAVGISLGIDRVFAIMEQLQKDKTQSCRQSGPQKLKSS</sequence>
<name>A0ABD2YYK4_9GENT</name>
<protein>
    <recommendedName>
        <fullName evidence="1">Class II Histidinyl-tRNA synthetase (HisRS)-like catalytic core domain-containing protein</fullName>
    </recommendedName>
</protein>
<proteinExistence type="predicted"/>
<keyword evidence="3" id="KW-1185">Reference proteome</keyword>
<dbReference type="Pfam" id="PF13393">
    <property type="entry name" value="tRNA-synt_His"/>
    <property type="match status" value="1"/>
</dbReference>
<dbReference type="PANTHER" id="PTHR11476:SF7">
    <property type="entry name" value="HISTIDINE--TRNA LIGASE"/>
    <property type="match status" value="1"/>
</dbReference>